<sequence>MTTSPSTSALRVHAALFVVALIYAANYSLSKEVMPQYAQPSGIVVLRVVTAALFFGLLDKLVAKTSITGRPDTVRSILCGILGIGLNQLLFFAGLNLTSPISAALIQTVSPIVVVLASVVLLGERVTPLRAVGIAVAGVGAALVILSRGPVGAAGASAALGNLFILLNATCFGLYLVLAAPLMKKYHPFTVLARSFLVGACIVVPLGWREALAIDYAQLPARIWADILFMVFLLTIVAYLLNNWALKYASPTLLGVYIYLQPILAVLIAVGLGRDVLTWPRVGQGLLIFLGVWLVSQKPKANLSPETRT</sequence>
<evidence type="ECO:0000256" key="1">
    <source>
        <dbReference type="ARBA" id="ARBA00004651"/>
    </source>
</evidence>
<feature type="transmembrane region" description="Helical" evidence="6">
    <location>
        <begin position="223"/>
        <end position="241"/>
    </location>
</feature>
<keyword evidence="5 6" id="KW-0472">Membrane</keyword>
<comment type="subcellular location">
    <subcellularLocation>
        <location evidence="1">Cell membrane</location>
        <topology evidence="1">Multi-pass membrane protein</topology>
    </subcellularLocation>
</comment>
<dbReference type="InterPro" id="IPR037185">
    <property type="entry name" value="EmrE-like"/>
</dbReference>
<dbReference type="RefSeq" id="WP_126695454.1">
    <property type="nucleotide sequence ID" value="NZ_RXOF01000016.1"/>
</dbReference>
<dbReference type="OrthoDB" id="9811486at2"/>
<feature type="transmembrane region" description="Helical" evidence="6">
    <location>
        <begin position="253"/>
        <end position="272"/>
    </location>
</feature>
<feature type="domain" description="EamA" evidence="7">
    <location>
        <begin position="160"/>
        <end position="296"/>
    </location>
</feature>
<dbReference type="InterPro" id="IPR051258">
    <property type="entry name" value="Diverse_Substrate_Transporter"/>
</dbReference>
<feature type="transmembrane region" description="Helical" evidence="6">
    <location>
        <begin position="129"/>
        <end position="147"/>
    </location>
</feature>
<reference evidence="8 9" key="1">
    <citation type="submission" date="2018-12" db="EMBL/GenBank/DDBJ databases">
        <title>Hymenobacter gummosus sp. nov., isolated from a spring.</title>
        <authorList>
            <person name="Nie L."/>
        </authorList>
    </citation>
    <scope>NUCLEOTIDE SEQUENCE [LARGE SCALE GENOMIC DNA]</scope>
    <source>
        <strain evidence="8 9">KCTC 52166</strain>
    </source>
</reference>
<gene>
    <name evidence="8" type="ORF">EJV47_22455</name>
</gene>
<feature type="transmembrane region" description="Helical" evidence="6">
    <location>
        <begin position="159"/>
        <end position="179"/>
    </location>
</feature>
<feature type="transmembrane region" description="Helical" evidence="6">
    <location>
        <begin position="101"/>
        <end position="122"/>
    </location>
</feature>
<accession>A0A3S0H6F4</accession>
<feature type="domain" description="EamA" evidence="7">
    <location>
        <begin position="15"/>
        <end position="145"/>
    </location>
</feature>
<feature type="transmembrane region" description="Helical" evidence="6">
    <location>
        <begin position="191"/>
        <end position="208"/>
    </location>
</feature>
<evidence type="ECO:0000259" key="7">
    <source>
        <dbReference type="Pfam" id="PF00892"/>
    </source>
</evidence>
<evidence type="ECO:0000256" key="2">
    <source>
        <dbReference type="ARBA" id="ARBA00022475"/>
    </source>
</evidence>
<keyword evidence="4 6" id="KW-1133">Transmembrane helix</keyword>
<dbReference type="AlphaFoldDB" id="A0A3S0H6F4"/>
<dbReference type="PANTHER" id="PTHR42920">
    <property type="entry name" value="OS03G0707200 PROTEIN-RELATED"/>
    <property type="match status" value="1"/>
</dbReference>
<proteinExistence type="predicted"/>
<evidence type="ECO:0000256" key="3">
    <source>
        <dbReference type="ARBA" id="ARBA00022692"/>
    </source>
</evidence>
<evidence type="ECO:0000256" key="6">
    <source>
        <dbReference type="SAM" id="Phobius"/>
    </source>
</evidence>
<name>A0A3S0H6F4_9BACT</name>
<keyword evidence="3 6" id="KW-0812">Transmembrane</keyword>
<comment type="caution">
    <text evidence="8">The sequence shown here is derived from an EMBL/GenBank/DDBJ whole genome shotgun (WGS) entry which is preliminary data.</text>
</comment>
<dbReference type="Pfam" id="PF00892">
    <property type="entry name" value="EamA"/>
    <property type="match status" value="2"/>
</dbReference>
<feature type="transmembrane region" description="Helical" evidence="6">
    <location>
        <begin position="74"/>
        <end position="95"/>
    </location>
</feature>
<dbReference type="Proteomes" id="UP000282184">
    <property type="component" value="Unassembled WGS sequence"/>
</dbReference>
<evidence type="ECO:0000256" key="4">
    <source>
        <dbReference type="ARBA" id="ARBA00022989"/>
    </source>
</evidence>
<feature type="transmembrane region" description="Helical" evidence="6">
    <location>
        <begin position="12"/>
        <end position="29"/>
    </location>
</feature>
<evidence type="ECO:0000313" key="8">
    <source>
        <dbReference type="EMBL" id="RTQ46290.1"/>
    </source>
</evidence>
<evidence type="ECO:0000256" key="5">
    <source>
        <dbReference type="ARBA" id="ARBA00023136"/>
    </source>
</evidence>
<keyword evidence="9" id="KW-1185">Reference proteome</keyword>
<organism evidence="8 9">
    <name type="scientific">Hymenobacter gummosus</name>
    <dbReference type="NCBI Taxonomy" id="1776032"/>
    <lineage>
        <taxon>Bacteria</taxon>
        <taxon>Pseudomonadati</taxon>
        <taxon>Bacteroidota</taxon>
        <taxon>Cytophagia</taxon>
        <taxon>Cytophagales</taxon>
        <taxon>Hymenobacteraceae</taxon>
        <taxon>Hymenobacter</taxon>
    </lineage>
</organism>
<dbReference type="SUPFAM" id="SSF103481">
    <property type="entry name" value="Multidrug resistance efflux transporter EmrE"/>
    <property type="match status" value="2"/>
</dbReference>
<feature type="transmembrane region" description="Helical" evidence="6">
    <location>
        <begin position="41"/>
        <end position="62"/>
    </location>
</feature>
<feature type="transmembrane region" description="Helical" evidence="6">
    <location>
        <begin position="278"/>
        <end position="295"/>
    </location>
</feature>
<evidence type="ECO:0000313" key="9">
    <source>
        <dbReference type="Proteomes" id="UP000282184"/>
    </source>
</evidence>
<dbReference type="InterPro" id="IPR000620">
    <property type="entry name" value="EamA_dom"/>
</dbReference>
<keyword evidence="2" id="KW-1003">Cell membrane</keyword>
<dbReference type="GO" id="GO:0005886">
    <property type="term" value="C:plasma membrane"/>
    <property type="evidence" value="ECO:0007669"/>
    <property type="project" value="UniProtKB-SubCell"/>
</dbReference>
<protein>
    <submittedName>
        <fullName evidence="8">DMT family transporter</fullName>
    </submittedName>
</protein>
<dbReference type="EMBL" id="RXOF01000016">
    <property type="protein sequence ID" value="RTQ46290.1"/>
    <property type="molecule type" value="Genomic_DNA"/>
</dbReference>
<dbReference type="PANTHER" id="PTHR42920:SF11">
    <property type="entry name" value="INNER MEMBRANE PROTEIN YTFF"/>
    <property type="match status" value="1"/>
</dbReference>